<dbReference type="InterPro" id="IPR001647">
    <property type="entry name" value="HTH_TetR"/>
</dbReference>
<evidence type="ECO:0000313" key="5">
    <source>
        <dbReference type="Proteomes" id="UP001163115"/>
    </source>
</evidence>
<dbReference type="RefSeq" id="WP_268114824.1">
    <property type="nucleotide sequence ID" value="NZ_CP113524.1"/>
</dbReference>
<proteinExistence type="predicted"/>
<dbReference type="SUPFAM" id="SSF48498">
    <property type="entry name" value="Tetracyclin repressor-like, C-terminal domain"/>
    <property type="match status" value="1"/>
</dbReference>
<dbReference type="InterPro" id="IPR009057">
    <property type="entry name" value="Homeodomain-like_sf"/>
</dbReference>
<dbReference type="Pfam" id="PF00440">
    <property type="entry name" value="TetR_N"/>
    <property type="match status" value="1"/>
</dbReference>
<dbReference type="PANTHER" id="PTHR30328:SF54">
    <property type="entry name" value="HTH-TYPE TRANSCRIPTIONAL REPRESSOR SCO4008"/>
    <property type="match status" value="1"/>
</dbReference>
<keyword evidence="1 2" id="KW-0238">DNA-binding</keyword>
<protein>
    <submittedName>
        <fullName evidence="4">TetR/AcrR family transcriptional regulator</fullName>
    </submittedName>
</protein>
<dbReference type="PRINTS" id="PR00455">
    <property type="entry name" value="HTHTETR"/>
</dbReference>
<evidence type="ECO:0000256" key="2">
    <source>
        <dbReference type="PROSITE-ProRule" id="PRU00335"/>
    </source>
</evidence>
<dbReference type="InterPro" id="IPR036271">
    <property type="entry name" value="Tet_transcr_reg_TetR-rel_C_sf"/>
</dbReference>
<dbReference type="Proteomes" id="UP001163115">
    <property type="component" value="Chromosome"/>
</dbReference>
<feature type="DNA-binding region" description="H-T-H motif" evidence="2">
    <location>
        <begin position="32"/>
        <end position="51"/>
    </location>
</feature>
<sequence length="202" mass="23385">MKEAMRDAERSKNKILDSAEQLFATKGYNNTSLVEIGEYSELSRATPTYYFKNKATLYKAVLLRLIDDEREFVKRRDLLESDDIEGRIKDLLCTHIDFIFKRPTYVPLICREALDNNGFLLSTHNFIAVVEQGKELIELARNRGIIVGQDSESILMYSLSITWFPFLQKDLIAKSLNINPFSEGFLQRHKEFVATTFMQSLL</sequence>
<reference evidence="4" key="1">
    <citation type="submission" date="2022-11" db="EMBL/GenBank/DDBJ databases">
        <title>Lacrimispora xylanolytica sy1, complete genome.</title>
        <authorList>
            <person name="Choi S."/>
        </authorList>
    </citation>
    <scope>NUCLEOTIDE SEQUENCE</scope>
    <source>
        <strain evidence="4">Sy1</strain>
    </source>
</reference>
<keyword evidence="5" id="KW-1185">Reference proteome</keyword>
<dbReference type="Gene3D" id="1.10.357.10">
    <property type="entry name" value="Tetracycline Repressor, domain 2"/>
    <property type="match status" value="1"/>
</dbReference>
<dbReference type="InterPro" id="IPR050109">
    <property type="entry name" value="HTH-type_TetR-like_transc_reg"/>
</dbReference>
<dbReference type="EMBL" id="CP113524">
    <property type="protein sequence ID" value="WAJ23375.1"/>
    <property type="molecule type" value="Genomic_DNA"/>
</dbReference>
<dbReference type="PROSITE" id="PS50977">
    <property type="entry name" value="HTH_TETR_2"/>
    <property type="match status" value="1"/>
</dbReference>
<evidence type="ECO:0000313" key="4">
    <source>
        <dbReference type="EMBL" id="WAJ23375.1"/>
    </source>
</evidence>
<feature type="domain" description="HTH tetR-type" evidence="3">
    <location>
        <begin position="9"/>
        <end position="69"/>
    </location>
</feature>
<dbReference type="SUPFAM" id="SSF46689">
    <property type="entry name" value="Homeodomain-like"/>
    <property type="match status" value="1"/>
</dbReference>
<gene>
    <name evidence="4" type="ORF">OW255_17705</name>
</gene>
<evidence type="ECO:0000259" key="3">
    <source>
        <dbReference type="PROSITE" id="PS50977"/>
    </source>
</evidence>
<accession>A0ABY7A9M2</accession>
<evidence type="ECO:0000256" key="1">
    <source>
        <dbReference type="ARBA" id="ARBA00023125"/>
    </source>
</evidence>
<dbReference type="PANTHER" id="PTHR30328">
    <property type="entry name" value="TRANSCRIPTIONAL REPRESSOR"/>
    <property type="match status" value="1"/>
</dbReference>
<name>A0ABY7A9M2_9FIRM</name>
<organism evidence="4 5">
    <name type="scientific">Lacrimispora xylanolytica</name>
    <dbReference type="NCBI Taxonomy" id="29375"/>
    <lineage>
        <taxon>Bacteria</taxon>
        <taxon>Bacillati</taxon>
        <taxon>Bacillota</taxon>
        <taxon>Clostridia</taxon>
        <taxon>Lachnospirales</taxon>
        <taxon>Lachnospiraceae</taxon>
        <taxon>Lacrimispora</taxon>
    </lineage>
</organism>